<organism evidence="17 18">
    <name type="scientific">Sediminivirga luteola</name>
    <dbReference type="NCBI Taxonomy" id="1774748"/>
    <lineage>
        <taxon>Bacteria</taxon>
        <taxon>Bacillati</taxon>
        <taxon>Actinomycetota</taxon>
        <taxon>Actinomycetes</taxon>
        <taxon>Micrococcales</taxon>
        <taxon>Brevibacteriaceae</taxon>
        <taxon>Sediminivirga</taxon>
    </lineage>
</organism>
<dbReference type="GO" id="GO:0004737">
    <property type="term" value="F:pyruvate decarboxylase activity"/>
    <property type="evidence" value="ECO:0007669"/>
    <property type="project" value="TreeGrafter"/>
</dbReference>
<dbReference type="GO" id="GO:0000949">
    <property type="term" value="P:aromatic amino acid family catabolic process to alcohol via Ehrlich pathway"/>
    <property type="evidence" value="ECO:0007669"/>
    <property type="project" value="TreeGrafter"/>
</dbReference>
<dbReference type="PANTHER" id="PTHR43452">
    <property type="entry name" value="PYRUVATE DECARBOXYLASE"/>
    <property type="match status" value="1"/>
</dbReference>
<accession>A0A8J2TV73</accession>
<comment type="cofactor">
    <cofactor evidence="1">
        <name>a metal cation</name>
        <dbReference type="ChEBI" id="CHEBI:25213"/>
    </cofactor>
</comment>
<dbReference type="PIRSF" id="PIRSF036565">
    <property type="entry name" value="Pyruvt_ip_decrb"/>
    <property type="match status" value="1"/>
</dbReference>
<feature type="region of interest" description="Disordered" evidence="13">
    <location>
        <begin position="1"/>
        <end position="61"/>
    </location>
</feature>
<dbReference type="FunFam" id="3.40.50.970:FF:000024">
    <property type="entry name" value="Pyruvate decarboxylase isozyme"/>
    <property type="match status" value="1"/>
</dbReference>
<evidence type="ECO:0000256" key="10">
    <source>
        <dbReference type="ARBA" id="ARBA00023239"/>
    </source>
</evidence>
<feature type="compositionally biased region" description="Low complexity" evidence="13">
    <location>
        <begin position="30"/>
        <end position="52"/>
    </location>
</feature>
<evidence type="ECO:0000259" key="15">
    <source>
        <dbReference type="Pfam" id="PF02775"/>
    </source>
</evidence>
<comment type="function">
    <text evidence="3">Decarboxylates branched-chain and aromatic alpha-keto acids to aldehydes.</text>
</comment>
<dbReference type="GO" id="GO:0000287">
    <property type="term" value="F:magnesium ion binding"/>
    <property type="evidence" value="ECO:0007669"/>
    <property type="project" value="InterPro"/>
</dbReference>
<evidence type="ECO:0000256" key="13">
    <source>
        <dbReference type="SAM" id="MobiDB-lite"/>
    </source>
</evidence>
<feature type="domain" description="Thiamine pyrophosphate enzyme central" evidence="14">
    <location>
        <begin position="264"/>
        <end position="381"/>
    </location>
</feature>
<evidence type="ECO:0000256" key="12">
    <source>
        <dbReference type="RuleBase" id="RU362132"/>
    </source>
</evidence>
<proteinExistence type="inferred from homology"/>
<evidence type="ECO:0000259" key="14">
    <source>
        <dbReference type="Pfam" id="PF00205"/>
    </source>
</evidence>
<dbReference type="Gene3D" id="3.40.50.1220">
    <property type="entry name" value="TPP-binding domain"/>
    <property type="match status" value="1"/>
</dbReference>
<dbReference type="CDD" id="cd02005">
    <property type="entry name" value="TPP_PDC_IPDC"/>
    <property type="match status" value="1"/>
</dbReference>
<feature type="binding site" evidence="11">
    <location>
        <position position="499"/>
    </location>
    <ligand>
        <name>Mg(2+)</name>
        <dbReference type="ChEBI" id="CHEBI:18420"/>
    </ligand>
</feature>
<keyword evidence="18" id="KW-1185">Reference proteome</keyword>
<evidence type="ECO:0000259" key="16">
    <source>
        <dbReference type="Pfam" id="PF02776"/>
    </source>
</evidence>
<comment type="cofactor">
    <cofactor evidence="2">
        <name>thiamine diphosphate</name>
        <dbReference type="ChEBI" id="CHEBI:58937"/>
    </cofactor>
</comment>
<comment type="cofactor">
    <cofactor evidence="11">
        <name>Mg(2+)</name>
        <dbReference type="ChEBI" id="CHEBI:18420"/>
    </cofactor>
    <text evidence="11">Binds 1 Mg(2+) per subunit.</text>
</comment>
<dbReference type="InterPro" id="IPR012000">
    <property type="entry name" value="Thiamin_PyroP_enz_cen_dom"/>
</dbReference>
<keyword evidence="9 12" id="KW-0786">Thiamine pyrophosphate</keyword>
<dbReference type="GO" id="GO:0030976">
    <property type="term" value="F:thiamine pyrophosphate binding"/>
    <property type="evidence" value="ECO:0007669"/>
    <property type="project" value="InterPro"/>
</dbReference>
<evidence type="ECO:0000313" key="18">
    <source>
        <dbReference type="Proteomes" id="UP000616114"/>
    </source>
</evidence>
<gene>
    <name evidence="17" type="primary">kdc</name>
    <name evidence="17" type="ORF">GCM10011333_01680</name>
</gene>
<dbReference type="InterPro" id="IPR000399">
    <property type="entry name" value="TPP-bd_CS"/>
</dbReference>
<dbReference type="InterPro" id="IPR011766">
    <property type="entry name" value="TPP_enzyme_TPP-bd"/>
</dbReference>
<feature type="binding site" evidence="11">
    <location>
        <position position="528"/>
    </location>
    <ligand>
        <name>Mg(2+)</name>
        <dbReference type="ChEBI" id="CHEBI:18420"/>
    </ligand>
</feature>
<dbReference type="InterPro" id="IPR029035">
    <property type="entry name" value="DHS-like_NAD/FAD-binding_dom"/>
</dbReference>
<dbReference type="InterPro" id="IPR029061">
    <property type="entry name" value="THDP-binding"/>
</dbReference>
<evidence type="ECO:0000256" key="9">
    <source>
        <dbReference type="ARBA" id="ARBA00023052"/>
    </source>
</evidence>
<dbReference type="InterPro" id="IPR047213">
    <property type="entry name" value="TPP_PYR_PDC_IPDC-like"/>
</dbReference>
<dbReference type="EMBL" id="BMFY01000001">
    <property type="protein sequence ID" value="GGA02754.1"/>
    <property type="molecule type" value="Genomic_DNA"/>
</dbReference>
<dbReference type="InterPro" id="IPR047214">
    <property type="entry name" value="TPP_PDC_IPDC"/>
</dbReference>
<keyword evidence="8 11" id="KW-0460">Magnesium</keyword>
<evidence type="ECO:0000256" key="2">
    <source>
        <dbReference type="ARBA" id="ARBA00001964"/>
    </source>
</evidence>
<dbReference type="FunFam" id="3.40.50.970:FF:000019">
    <property type="entry name" value="Pyruvate decarboxylase isozyme"/>
    <property type="match status" value="1"/>
</dbReference>
<evidence type="ECO:0000313" key="17">
    <source>
        <dbReference type="EMBL" id="GGA02754.1"/>
    </source>
</evidence>
<protein>
    <recommendedName>
        <fullName evidence="5">Alpha-keto-acid decarboxylase</fullName>
    </recommendedName>
</protein>
<dbReference type="SUPFAM" id="SSF52518">
    <property type="entry name" value="Thiamin diphosphate-binding fold (THDP-binding)"/>
    <property type="match status" value="2"/>
</dbReference>
<evidence type="ECO:0000256" key="7">
    <source>
        <dbReference type="ARBA" id="ARBA00022793"/>
    </source>
</evidence>
<reference evidence="17" key="2">
    <citation type="submission" date="2020-09" db="EMBL/GenBank/DDBJ databases">
        <authorList>
            <person name="Sun Q."/>
            <person name="Zhou Y."/>
        </authorList>
    </citation>
    <scope>NUCLEOTIDE SEQUENCE</scope>
    <source>
        <strain evidence="17">CGMCC 1.12785</strain>
    </source>
</reference>
<keyword evidence="10" id="KW-0456">Lyase</keyword>
<evidence type="ECO:0000256" key="5">
    <source>
        <dbReference type="ARBA" id="ARBA00020054"/>
    </source>
</evidence>
<feature type="domain" description="Thiamine pyrophosphate enzyme N-terminal TPP-binding" evidence="16">
    <location>
        <begin position="69"/>
        <end position="172"/>
    </location>
</feature>
<dbReference type="SUPFAM" id="SSF52467">
    <property type="entry name" value="DHS-like NAD/FAD-binding domain"/>
    <property type="match status" value="1"/>
</dbReference>
<comment type="caution">
    <text evidence="17">The sequence shown here is derived from an EMBL/GenBank/DDBJ whole genome shotgun (WGS) entry which is preliminary data.</text>
</comment>
<keyword evidence="6 11" id="KW-0479">Metal-binding</keyword>
<dbReference type="GO" id="GO:0005829">
    <property type="term" value="C:cytosol"/>
    <property type="evidence" value="ECO:0007669"/>
    <property type="project" value="TreeGrafter"/>
</dbReference>
<comment type="similarity">
    <text evidence="4 12">Belongs to the TPP enzyme family.</text>
</comment>
<dbReference type="Proteomes" id="UP000616114">
    <property type="component" value="Unassembled WGS sequence"/>
</dbReference>
<evidence type="ECO:0000256" key="6">
    <source>
        <dbReference type="ARBA" id="ARBA00022723"/>
    </source>
</evidence>
<dbReference type="PANTHER" id="PTHR43452:SF30">
    <property type="entry name" value="PYRUVATE DECARBOXYLASE ISOZYME 1-RELATED"/>
    <property type="match status" value="1"/>
</dbReference>
<feature type="domain" description="Thiamine pyrophosphate enzyme TPP-binding" evidence="15">
    <location>
        <begin position="451"/>
        <end position="536"/>
    </location>
</feature>
<name>A0A8J2TV73_9MICO</name>
<dbReference type="Pfam" id="PF02776">
    <property type="entry name" value="TPP_enzyme_N"/>
    <property type="match status" value="1"/>
</dbReference>
<dbReference type="InterPro" id="IPR012110">
    <property type="entry name" value="PDC/IPDC-like"/>
</dbReference>
<dbReference type="Pfam" id="PF02775">
    <property type="entry name" value="TPP_enzyme_C"/>
    <property type="match status" value="1"/>
</dbReference>
<feature type="binding site" evidence="11">
    <location>
        <position position="526"/>
    </location>
    <ligand>
        <name>Mg(2+)</name>
        <dbReference type="ChEBI" id="CHEBI:18420"/>
    </ligand>
</feature>
<evidence type="ECO:0000256" key="8">
    <source>
        <dbReference type="ARBA" id="ARBA00022842"/>
    </source>
</evidence>
<keyword evidence="7" id="KW-0210">Decarboxylase</keyword>
<reference evidence="17" key="1">
    <citation type="journal article" date="2014" name="Int. J. Syst. Evol. Microbiol.">
        <title>Complete genome sequence of Corynebacterium casei LMG S-19264T (=DSM 44701T), isolated from a smear-ripened cheese.</title>
        <authorList>
            <consortium name="US DOE Joint Genome Institute (JGI-PGF)"/>
            <person name="Walter F."/>
            <person name="Albersmeier A."/>
            <person name="Kalinowski J."/>
            <person name="Ruckert C."/>
        </authorList>
    </citation>
    <scope>NUCLEOTIDE SEQUENCE</scope>
    <source>
        <strain evidence="17">CGMCC 1.12785</strain>
    </source>
</reference>
<dbReference type="Pfam" id="PF00205">
    <property type="entry name" value="TPP_enzyme_M"/>
    <property type="match status" value="1"/>
</dbReference>
<sequence length="615" mass="65861">MVGQFDTRVPGPQGRRGAHRYRETTSMTEHSATPAAASATGTATSAHATGGHVPAPAGAGQASGHHAYTIGDYLLDRLAELGVTELFGVPGDFNLHFLDHVVAHPRIRWVGAANELGAGYAADGYARIRGIGAFLTTYGVGELSAINAVAGSYAESVPVVQIVGAPPKETQASGAKIHHSLGDGDFRHFVRMAEEVTCAHADLDAATATWEIDRVLRDVVFRKKPGYLMLAHDVAKVPAYPPSEPLRTDLPVTTPGAEHAFEAALRHFLPGRRTAVLADLLVHRLHAGERLARFLESSRLPVATLAWGKTLVDESAENFIGIYAGAASQPHVREAVEGAEALITLGVEYTDNTTAGFSMDLHRPNLVEVSRFEARVGDQVFTPISLEAALEVLDRVIGEIEVPPMPVPAPRETAASREPGEGPLRQDALWEILAAHLQSATIVAAEQGTSYFGMATHRFPAGSTFIGQPMWGSIGYTLPAILGAGLADPARRPVLLIGDGSAQLTIQELGTIVRERLPAVIVLVNNDGYTVERAIHGAEQPYNDIATWNWELAPRMFGAPEDGYLYRRAATEPELLAACRDALAAPEKLVFIEAITARDDVPRLLQDVAEALQKK</sequence>
<evidence type="ECO:0000256" key="11">
    <source>
        <dbReference type="PIRSR" id="PIRSR036565-2"/>
    </source>
</evidence>
<dbReference type="Gene3D" id="3.40.50.970">
    <property type="match status" value="2"/>
</dbReference>
<dbReference type="PROSITE" id="PS00187">
    <property type="entry name" value="TPP_ENZYMES"/>
    <property type="match status" value="1"/>
</dbReference>
<evidence type="ECO:0000256" key="3">
    <source>
        <dbReference type="ARBA" id="ARBA00002938"/>
    </source>
</evidence>
<dbReference type="InterPro" id="IPR012001">
    <property type="entry name" value="Thiamin_PyroP_enz_TPP-bd_dom"/>
</dbReference>
<dbReference type="AlphaFoldDB" id="A0A8J2TV73"/>
<evidence type="ECO:0000256" key="1">
    <source>
        <dbReference type="ARBA" id="ARBA00001920"/>
    </source>
</evidence>
<dbReference type="CDD" id="cd07038">
    <property type="entry name" value="TPP_PYR_PDC_IPDC_like"/>
    <property type="match status" value="1"/>
</dbReference>
<evidence type="ECO:0000256" key="4">
    <source>
        <dbReference type="ARBA" id="ARBA00007812"/>
    </source>
</evidence>